<feature type="domain" description="Aldehyde dehydrogenase" evidence="6">
    <location>
        <begin position="42"/>
        <end position="500"/>
    </location>
</feature>
<evidence type="ECO:0000313" key="7">
    <source>
        <dbReference type="EMBL" id="MFC4429697.1"/>
    </source>
</evidence>
<dbReference type="Pfam" id="PF00171">
    <property type="entry name" value="Aldedh"/>
    <property type="match status" value="1"/>
</dbReference>
<evidence type="ECO:0000256" key="5">
    <source>
        <dbReference type="SAM" id="MobiDB-lite"/>
    </source>
</evidence>
<dbReference type="Gene3D" id="3.40.605.10">
    <property type="entry name" value="Aldehyde Dehydrogenase, Chain A, domain 1"/>
    <property type="match status" value="1"/>
</dbReference>
<dbReference type="PANTHER" id="PTHR42804:SF1">
    <property type="entry name" value="ALDEHYDE DEHYDROGENASE-RELATED"/>
    <property type="match status" value="1"/>
</dbReference>
<organism evidence="7 8">
    <name type="scientific">Citricoccus alkalitolerans</name>
    <dbReference type="NCBI Taxonomy" id="246603"/>
    <lineage>
        <taxon>Bacteria</taxon>
        <taxon>Bacillati</taxon>
        <taxon>Actinomycetota</taxon>
        <taxon>Actinomycetes</taxon>
        <taxon>Micrococcales</taxon>
        <taxon>Micrococcaceae</taxon>
        <taxon>Citricoccus</taxon>
    </lineage>
</organism>
<feature type="compositionally biased region" description="Polar residues" evidence="5">
    <location>
        <begin position="1"/>
        <end position="19"/>
    </location>
</feature>
<comment type="caution">
    <text evidence="7">The sequence shown here is derived from an EMBL/GenBank/DDBJ whole genome shotgun (WGS) entry which is preliminary data.</text>
</comment>
<proteinExistence type="inferred from homology"/>
<evidence type="ECO:0000256" key="2">
    <source>
        <dbReference type="ARBA" id="ARBA00023002"/>
    </source>
</evidence>
<evidence type="ECO:0000256" key="4">
    <source>
        <dbReference type="RuleBase" id="RU003345"/>
    </source>
</evidence>
<gene>
    <name evidence="7" type="ORF">ACFO0K_08380</name>
</gene>
<dbReference type="InterPro" id="IPR016162">
    <property type="entry name" value="Ald_DH_N"/>
</dbReference>
<dbReference type="InterPro" id="IPR016161">
    <property type="entry name" value="Ald_DH/histidinol_DH"/>
</dbReference>
<evidence type="ECO:0000256" key="3">
    <source>
        <dbReference type="PROSITE-ProRule" id="PRU10007"/>
    </source>
</evidence>
<keyword evidence="8" id="KW-1185">Reference proteome</keyword>
<comment type="similarity">
    <text evidence="1 4">Belongs to the aldehyde dehydrogenase family.</text>
</comment>
<dbReference type="SUPFAM" id="SSF53720">
    <property type="entry name" value="ALDH-like"/>
    <property type="match status" value="1"/>
</dbReference>
<dbReference type="PROSITE" id="PS00687">
    <property type="entry name" value="ALDEHYDE_DEHYDR_GLU"/>
    <property type="match status" value="1"/>
</dbReference>
<reference evidence="8" key="1">
    <citation type="journal article" date="2019" name="Int. J. Syst. Evol. Microbiol.">
        <title>The Global Catalogue of Microorganisms (GCM) 10K type strain sequencing project: providing services to taxonomists for standard genome sequencing and annotation.</title>
        <authorList>
            <consortium name="The Broad Institute Genomics Platform"/>
            <consortium name="The Broad Institute Genome Sequencing Center for Infectious Disease"/>
            <person name="Wu L."/>
            <person name="Ma J."/>
        </authorList>
    </citation>
    <scope>NUCLEOTIDE SEQUENCE [LARGE SCALE GENOMIC DNA]</scope>
    <source>
        <strain evidence="8">CGMCC 1.12125</strain>
    </source>
</reference>
<dbReference type="PANTHER" id="PTHR42804">
    <property type="entry name" value="ALDEHYDE DEHYDROGENASE"/>
    <property type="match status" value="1"/>
</dbReference>
<dbReference type="RefSeq" id="WP_344227927.1">
    <property type="nucleotide sequence ID" value="NZ_BAAALH010000002.1"/>
</dbReference>
<dbReference type="InterPro" id="IPR015590">
    <property type="entry name" value="Aldehyde_DH_dom"/>
</dbReference>
<name>A0ABV8XYM2_9MICC</name>
<accession>A0ABV8XYM2</accession>
<dbReference type="EMBL" id="JBHSEN010000001">
    <property type="protein sequence ID" value="MFC4429697.1"/>
    <property type="molecule type" value="Genomic_DNA"/>
</dbReference>
<evidence type="ECO:0000313" key="8">
    <source>
        <dbReference type="Proteomes" id="UP001595965"/>
    </source>
</evidence>
<dbReference type="InterPro" id="IPR016163">
    <property type="entry name" value="Ald_DH_C"/>
</dbReference>
<feature type="region of interest" description="Disordered" evidence="5">
    <location>
        <begin position="1"/>
        <end position="25"/>
    </location>
</feature>
<feature type="active site" evidence="3">
    <location>
        <position position="279"/>
    </location>
</feature>
<evidence type="ECO:0000259" key="6">
    <source>
        <dbReference type="Pfam" id="PF00171"/>
    </source>
</evidence>
<dbReference type="Proteomes" id="UP001595965">
    <property type="component" value="Unassembled WGS sequence"/>
</dbReference>
<dbReference type="Gene3D" id="3.40.309.10">
    <property type="entry name" value="Aldehyde Dehydrogenase, Chain A, domain 2"/>
    <property type="match status" value="1"/>
</dbReference>
<protein>
    <submittedName>
        <fullName evidence="7">Aldehyde dehydrogenase family protein</fullName>
    </submittedName>
</protein>
<evidence type="ECO:0000256" key="1">
    <source>
        <dbReference type="ARBA" id="ARBA00009986"/>
    </source>
</evidence>
<sequence length="502" mass="53694">MDTTICSKGSTFAGESSSMGELRQRPNHSVRSHFFSGGEFTASCGAESIVVTNPADETEVGRTPRGSERDIDHAVSAARRSFDSGPWPRLSPAERGEWLDKLADELERRGDDIAAMITAEIGQPIRVSTAWGGKRPVAHLRYYAQVARDLQNELERPNVARQGTSTIRREPLGVAALIVPWNHPFASTTLKLGPALAAGCTVVIKPAEESPLDIYILAEACLKIGLPAGVINIVPGGRETGQILVAHPGIDKVGFTGSTAAGRSIASNMGARLLPVTLELGGKSAAIVLESADLDMTMDSLRVASFENTGQTCASMSRVLVPQSRYAEVRDRLLSEMRSLRVGDPWDPDTDLGPLVSARIKDRALGLVRRAEDGGVAATRTHQDLPSTGCFVSPVLIEKAAMDSEIAQTEVFGPVVSLHSYGSVEEAIDLANQSQYGLASAIYGDSAQAESVARRIRAGTVGINGYKPDLNHPYGGYKESGMGREFAPEATAAYQNIKTIWR</sequence>
<keyword evidence="2 4" id="KW-0560">Oxidoreductase</keyword>
<dbReference type="InterPro" id="IPR029510">
    <property type="entry name" value="Ald_DH_CS_GLU"/>
</dbReference>